<dbReference type="PRINTS" id="PR00069">
    <property type="entry name" value="ALDKETRDTASE"/>
</dbReference>
<dbReference type="InterPro" id="IPR020471">
    <property type="entry name" value="AKR"/>
</dbReference>
<dbReference type="Gene3D" id="3.20.20.100">
    <property type="entry name" value="NADP-dependent oxidoreductase domain"/>
    <property type="match status" value="1"/>
</dbReference>
<keyword evidence="4" id="KW-1185">Reference proteome</keyword>
<evidence type="ECO:0000313" key="4">
    <source>
        <dbReference type="Proteomes" id="UP000653156"/>
    </source>
</evidence>
<dbReference type="KEGG" id="ptes:JQU52_11960"/>
<dbReference type="SUPFAM" id="SSF51430">
    <property type="entry name" value="NAD(P)-linked oxidoreductase"/>
    <property type="match status" value="1"/>
</dbReference>
<proteinExistence type="predicted"/>
<dbReference type="GO" id="GO:0005829">
    <property type="term" value="C:cytosol"/>
    <property type="evidence" value="ECO:0007669"/>
    <property type="project" value="TreeGrafter"/>
</dbReference>
<dbReference type="EMBL" id="CP069798">
    <property type="protein sequence ID" value="QRQ81416.1"/>
    <property type="molecule type" value="Genomic_DNA"/>
</dbReference>
<keyword evidence="1" id="KW-0560">Oxidoreductase</keyword>
<dbReference type="InterPro" id="IPR023210">
    <property type="entry name" value="NADP_OxRdtase_dom"/>
</dbReference>
<dbReference type="GO" id="GO:0016491">
    <property type="term" value="F:oxidoreductase activity"/>
    <property type="evidence" value="ECO:0007669"/>
    <property type="project" value="UniProtKB-KW"/>
</dbReference>
<dbReference type="RefSeq" id="WP_230338709.1">
    <property type="nucleotide sequence ID" value="NZ_CP069798.1"/>
</dbReference>
<evidence type="ECO:0000259" key="2">
    <source>
        <dbReference type="Pfam" id="PF00248"/>
    </source>
</evidence>
<dbReference type="PANTHER" id="PTHR43364:SF4">
    <property type="entry name" value="NAD(P)-LINKED OXIDOREDUCTASE SUPERFAMILY PROTEIN"/>
    <property type="match status" value="1"/>
</dbReference>
<dbReference type="Pfam" id="PF00248">
    <property type="entry name" value="Aldo_ket_red"/>
    <property type="match status" value="1"/>
</dbReference>
<accession>A0A892ZI58</accession>
<dbReference type="InterPro" id="IPR050523">
    <property type="entry name" value="AKR_Detox_Biosynth"/>
</dbReference>
<dbReference type="PANTHER" id="PTHR43364">
    <property type="entry name" value="NADH-SPECIFIC METHYLGLYOXAL REDUCTASE-RELATED"/>
    <property type="match status" value="1"/>
</dbReference>
<dbReference type="InterPro" id="IPR036812">
    <property type="entry name" value="NAD(P)_OxRdtase_dom_sf"/>
</dbReference>
<organism evidence="3 4">
    <name type="scientific">Paralysiella testudinis</name>
    <dbReference type="NCBI Taxonomy" id="2809020"/>
    <lineage>
        <taxon>Bacteria</taxon>
        <taxon>Pseudomonadati</taxon>
        <taxon>Pseudomonadota</taxon>
        <taxon>Betaproteobacteria</taxon>
        <taxon>Neisseriales</taxon>
        <taxon>Neisseriaceae</taxon>
        <taxon>Paralysiella</taxon>
    </lineage>
</organism>
<reference evidence="3" key="1">
    <citation type="submission" date="2021-02" db="EMBL/GenBank/DDBJ databases">
        <title>Neisseriaceae sp. 26B isolated from the cloaca of a Common Toad-headed Turtle (Mesoclemmys nasuta).</title>
        <authorList>
            <person name="Spergser J."/>
            <person name="Busse H.-J."/>
        </authorList>
    </citation>
    <scope>NUCLEOTIDE SEQUENCE</scope>
    <source>
        <strain evidence="3">26B</strain>
    </source>
</reference>
<protein>
    <submittedName>
        <fullName evidence="3">Aldo/keto reductase</fullName>
    </submittedName>
</protein>
<dbReference type="CDD" id="cd19103">
    <property type="entry name" value="AKR_unchar"/>
    <property type="match status" value="1"/>
</dbReference>
<name>A0A892ZI58_9NEIS</name>
<dbReference type="Proteomes" id="UP000653156">
    <property type="component" value="Chromosome"/>
</dbReference>
<feature type="domain" description="NADP-dependent oxidoreductase" evidence="2">
    <location>
        <begin position="7"/>
        <end position="299"/>
    </location>
</feature>
<gene>
    <name evidence="3" type="ORF">JQU52_11960</name>
</gene>
<evidence type="ECO:0000313" key="3">
    <source>
        <dbReference type="EMBL" id="QRQ81416.1"/>
    </source>
</evidence>
<dbReference type="AlphaFoldDB" id="A0A892ZI58"/>
<sequence>MMNNLPKIALGTWSWGAGFAGGDQVFGNHLSNEQMQQVFDAAIEHGLTLWDTAAVYGMGSSETALGAQIRRYPRESLQISTKFTPNIANTESATPVADMFNESCARLGTDYVDFYWVHNPTDVNAWTRQFVPLLKSGKIKRFGVSNHNLEQIKLVNATLAKEGCQISAVQNHFSLLYRSSEQAGILDYCKANGITFFAYMVLEQGALSGRYNTQNPLPAGSGRGETYNKVLPQLEALTNTMAEIGKPYHASAAQIAIAYALAKGTLPLIGATKPHHVLDAAKAAEIGLSAAEVAQLEALATATGIDTKGAWEQPMA</sequence>
<evidence type="ECO:0000256" key="1">
    <source>
        <dbReference type="ARBA" id="ARBA00023002"/>
    </source>
</evidence>